<comment type="function">
    <text evidence="1">Probable oxidoreductase that may play a role as regulator of mitochondrial function.</text>
</comment>
<dbReference type="InterPro" id="IPR036188">
    <property type="entry name" value="FAD/NAD-bd_sf"/>
</dbReference>
<dbReference type="InterPro" id="IPR002937">
    <property type="entry name" value="Amino_oxidase"/>
</dbReference>
<dbReference type="Proteomes" id="UP000292564">
    <property type="component" value="Unassembled WGS sequence"/>
</dbReference>
<dbReference type="GO" id="GO:0016491">
    <property type="term" value="F:oxidoreductase activity"/>
    <property type="evidence" value="ECO:0007669"/>
    <property type="project" value="InterPro"/>
</dbReference>
<evidence type="ECO:0000256" key="3">
    <source>
        <dbReference type="ARBA" id="ARBA00040298"/>
    </source>
</evidence>
<dbReference type="SUPFAM" id="SSF51905">
    <property type="entry name" value="FAD/NAD(P)-binding domain"/>
    <property type="match status" value="1"/>
</dbReference>
<dbReference type="Gene3D" id="3.50.50.60">
    <property type="entry name" value="FAD/NAD(P)-binding domain"/>
    <property type="match status" value="2"/>
</dbReference>
<evidence type="ECO:0000313" key="5">
    <source>
        <dbReference type="EMBL" id="RZU53942.1"/>
    </source>
</evidence>
<dbReference type="RefSeq" id="WP_207229993.1">
    <property type="nucleotide sequence ID" value="NZ_SHKY01000001.1"/>
</dbReference>
<name>A0A4Q7ZS06_9ACTN</name>
<feature type="domain" description="Amine oxidase" evidence="4">
    <location>
        <begin position="15"/>
        <end position="292"/>
    </location>
</feature>
<reference evidence="5 6" key="1">
    <citation type="submission" date="2019-02" db="EMBL/GenBank/DDBJ databases">
        <title>Sequencing the genomes of 1000 actinobacteria strains.</title>
        <authorList>
            <person name="Klenk H.-P."/>
        </authorList>
    </citation>
    <scope>NUCLEOTIDE SEQUENCE [LARGE SCALE GENOMIC DNA]</scope>
    <source>
        <strain evidence="5 6">DSM 45162</strain>
    </source>
</reference>
<comment type="caution">
    <text evidence="5">The sequence shown here is derived from an EMBL/GenBank/DDBJ whole genome shotgun (WGS) entry which is preliminary data.</text>
</comment>
<evidence type="ECO:0000256" key="2">
    <source>
        <dbReference type="ARBA" id="ARBA00038825"/>
    </source>
</evidence>
<dbReference type="AlphaFoldDB" id="A0A4Q7ZS06"/>
<dbReference type="EMBL" id="SHKY01000001">
    <property type="protein sequence ID" value="RZU53942.1"/>
    <property type="molecule type" value="Genomic_DNA"/>
</dbReference>
<organism evidence="5 6">
    <name type="scientific">Krasilnikovia cinnamomea</name>
    <dbReference type="NCBI Taxonomy" id="349313"/>
    <lineage>
        <taxon>Bacteria</taxon>
        <taxon>Bacillati</taxon>
        <taxon>Actinomycetota</taxon>
        <taxon>Actinomycetes</taxon>
        <taxon>Micromonosporales</taxon>
        <taxon>Micromonosporaceae</taxon>
        <taxon>Krasilnikovia</taxon>
    </lineage>
</organism>
<dbReference type="PANTHER" id="PTHR10668">
    <property type="entry name" value="PHYTOENE DEHYDROGENASE"/>
    <property type="match status" value="1"/>
</dbReference>
<keyword evidence="6" id="KW-1185">Reference proteome</keyword>
<evidence type="ECO:0000313" key="6">
    <source>
        <dbReference type="Proteomes" id="UP000292564"/>
    </source>
</evidence>
<dbReference type="Pfam" id="PF01593">
    <property type="entry name" value="Amino_oxidase"/>
    <property type="match status" value="1"/>
</dbReference>
<protein>
    <recommendedName>
        <fullName evidence="3">Pyridine nucleotide-disulfide oxidoreductase domain-containing protein 2</fullName>
    </recommendedName>
</protein>
<gene>
    <name evidence="5" type="ORF">EV385_5878</name>
</gene>
<comment type="subunit">
    <text evidence="2">Interacts with COX5B; this interaction may contribute to localize PYROXD2 to the inner face of the inner mitochondrial membrane.</text>
</comment>
<evidence type="ECO:0000256" key="1">
    <source>
        <dbReference type="ARBA" id="ARBA00037217"/>
    </source>
</evidence>
<sequence>MRTVDAVVIGAGHNGLVAANLLVDAGWDVLVLEATDAAGGSVRTEELTAPGFRHDTCSAFYPLGMASPVLRELDLESHGLVWRHAPAVLAHVLPDDRCALLSRDPAETAESLAAFDAHDGQAWLGEVGRWRRVGAPLLEAMLRPFPPMRAGVRLLRALGAAEALRFSRMAVQPVDDFGRERFRGAGGQLLLAGNALHTDLGTGQAGSAIFGWLLAMLGQSVGFPVPAGGGGQLVEALLRRLESRGGTVEYGRAVTRILHARATAVGVQDVHGERVRARRAVLADVSAPTLYADLVGLSGLPAAMATDVRRFQWDHATIKIDWALSGPIPWTAPDARRAGTIHLGADMAGLAEYSTDLARDRLPGHPFILLGQMTTSDPSRSPAGTESVWAYTHVPQRMARDTGRMREQAERMEGVIERRAPGFRASVVARHVQLPGDLQRHNPSLFGGAVNGGTAALHQQLFFRPVPGLARADTPIDRLYLASSSAHPGGGVHGAPGANAARAALARNGAAGPAYATVIGALHRRLYG</sequence>
<accession>A0A4Q7ZS06</accession>
<evidence type="ECO:0000259" key="4">
    <source>
        <dbReference type="Pfam" id="PF01593"/>
    </source>
</evidence>
<proteinExistence type="predicted"/>
<dbReference type="PANTHER" id="PTHR10668:SF105">
    <property type="entry name" value="DEHYDROGENASE-RELATED"/>
    <property type="match status" value="1"/>
</dbReference>